<proteinExistence type="predicted"/>
<dbReference type="Proteomes" id="UP000679213">
    <property type="component" value="Chromosome I"/>
</dbReference>
<evidence type="ECO:0000313" key="1">
    <source>
        <dbReference type="EMBL" id="CAB3288645.1"/>
    </source>
</evidence>
<reference evidence="1 2" key="1">
    <citation type="submission" date="2020-04" db="EMBL/GenBank/DDBJ databases">
        <authorList>
            <consortium name="Genoscope - CEA"/>
            <person name="William W."/>
        </authorList>
    </citation>
    <scope>NUCLEOTIDE SEQUENCE [LARGE SCALE GENOMIC DNA]</scope>
    <source>
        <strain evidence="1 2">SG7</strain>
    </source>
</reference>
<gene>
    <name evidence="1" type="ORF">MLAUSG7_0828</name>
</gene>
<dbReference type="RefSeq" id="WP_214400673.1">
    <property type="nucleotide sequence ID" value="NZ_LR792632.1"/>
</dbReference>
<keyword evidence="2" id="KW-1185">Reference proteome</keyword>
<dbReference type="AlphaFoldDB" id="A0A8D6PU19"/>
<sequence>MTVRNAIILLGSYYEELNNKTKNQDERFFRIYIAIIVKIACLANDSPISITREAIISLKKIITYELSNNINRAIYALKGIEKIVLANINTKNKSRIKIIVSYALKNLSKV</sequence>
<dbReference type="GeneID" id="65883635"/>
<organism evidence="1 2">
    <name type="scientific">Methanocaldococcus lauensis</name>
    <dbReference type="NCBI Taxonomy" id="2546128"/>
    <lineage>
        <taxon>Archaea</taxon>
        <taxon>Methanobacteriati</taxon>
        <taxon>Methanobacteriota</taxon>
        <taxon>Methanomada group</taxon>
        <taxon>Methanococci</taxon>
        <taxon>Methanococcales</taxon>
        <taxon>Methanocaldococcaceae</taxon>
        <taxon>Methanocaldococcus</taxon>
    </lineage>
</organism>
<dbReference type="KEGG" id="mesg:MLAUSG7_0828"/>
<evidence type="ECO:0000313" key="2">
    <source>
        <dbReference type="Proteomes" id="UP000679213"/>
    </source>
</evidence>
<name>A0A8D6PU19_9EURY</name>
<accession>A0A8D6PU19</accession>
<dbReference type="EMBL" id="LR792632">
    <property type="protein sequence ID" value="CAB3288645.1"/>
    <property type="molecule type" value="Genomic_DNA"/>
</dbReference>
<protein>
    <submittedName>
        <fullName evidence="1">Uncharacterized protein</fullName>
    </submittedName>
</protein>